<organism evidence="2 4">
    <name type="scientific">Aeromonas taiwanensis</name>
    <dbReference type="NCBI Taxonomy" id="633417"/>
    <lineage>
        <taxon>Bacteria</taxon>
        <taxon>Pseudomonadati</taxon>
        <taxon>Pseudomonadota</taxon>
        <taxon>Gammaproteobacteria</taxon>
        <taxon>Aeromonadales</taxon>
        <taxon>Aeromonadaceae</taxon>
        <taxon>Aeromonas</taxon>
    </lineage>
</organism>
<accession>A0A5F0K620</accession>
<evidence type="ECO:0000313" key="1">
    <source>
        <dbReference type="EMBL" id="TFF71680.1"/>
    </source>
</evidence>
<keyword evidence="3" id="KW-1185">Reference proteome</keyword>
<dbReference type="EMBL" id="QORK01000056">
    <property type="protein sequence ID" value="TFF74683.1"/>
    <property type="molecule type" value="Genomic_DNA"/>
</dbReference>
<dbReference type="Proteomes" id="UP000297914">
    <property type="component" value="Unassembled WGS sequence"/>
</dbReference>
<evidence type="ECO:0000313" key="4">
    <source>
        <dbReference type="Proteomes" id="UP000297914"/>
    </source>
</evidence>
<name>A0A5F0K620_9GAMM</name>
<reference evidence="2 4" key="1">
    <citation type="submission" date="2018-06" db="EMBL/GenBank/DDBJ databases">
        <title>Occurrence of a novel blaKPC-2- and qnrS2- harbouring IncP6 plasmid from Aeromonas taiwanensis isolates recovered from the river sediments.</title>
        <authorList>
            <person name="Zheng B."/>
            <person name="Yu X."/>
            <person name="Xiao Y."/>
        </authorList>
    </citation>
    <scope>NUCLEOTIDE SEQUENCE [LARGE SCALE GENOMIC DNA]</scope>
    <source>
        <strain evidence="1 3">1713</strain>
        <strain evidence="2 4">198</strain>
    </source>
</reference>
<protein>
    <submittedName>
        <fullName evidence="2">Uncharacterized protein</fullName>
    </submittedName>
</protein>
<evidence type="ECO:0000313" key="3">
    <source>
        <dbReference type="Proteomes" id="UP000297720"/>
    </source>
</evidence>
<sequence length="62" mass="6840">MLISLLHIQLPLSVNPPFVSSTMLGGSLWIHASDQEDRSADMASTNGFQGERIGMERRNLVN</sequence>
<dbReference type="Proteomes" id="UP000297720">
    <property type="component" value="Unassembled WGS sequence"/>
</dbReference>
<dbReference type="EMBL" id="QORL01000056">
    <property type="protein sequence ID" value="TFF71680.1"/>
    <property type="molecule type" value="Genomic_DNA"/>
</dbReference>
<proteinExistence type="predicted"/>
<comment type="caution">
    <text evidence="2">The sequence shown here is derived from an EMBL/GenBank/DDBJ whole genome shotgun (WGS) entry which is preliminary data.</text>
</comment>
<gene>
    <name evidence="1" type="ORF">DRM93_19480</name>
    <name evidence="2" type="ORF">DRM94_19480</name>
</gene>
<evidence type="ECO:0000313" key="2">
    <source>
        <dbReference type="EMBL" id="TFF74683.1"/>
    </source>
</evidence>
<dbReference type="AlphaFoldDB" id="A0A5F0K620"/>